<accession>A0A6A5BS35</accession>
<evidence type="ECO:0000256" key="4">
    <source>
        <dbReference type="ARBA" id="ARBA00022741"/>
    </source>
</evidence>
<evidence type="ECO:0000256" key="2">
    <source>
        <dbReference type="ARBA" id="ARBA00022448"/>
    </source>
</evidence>
<dbReference type="PROSITE" id="PS50893">
    <property type="entry name" value="ABC_TRANSPORTER_2"/>
    <property type="match status" value="1"/>
</dbReference>
<dbReference type="Pfam" id="PF00005">
    <property type="entry name" value="ABC_tran"/>
    <property type="match status" value="1"/>
</dbReference>
<dbReference type="RefSeq" id="XP_044561707.1">
    <property type="nucleotide sequence ID" value="XM_044707687.1"/>
</dbReference>
<evidence type="ECO:0000256" key="3">
    <source>
        <dbReference type="ARBA" id="ARBA00022692"/>
    </source>
</evidence>
<dbReference type="Gene3D" id="3.40.50.300">
    <property type="entry name" value="P-loop containing nucleotide triphosphate hydrolases"/>
    <property type="match status" value="1"/>
</dbReference>
<dbReference type="InterPro" id="IPR043926">
    <property type="entry name" value="ABCG_dom"/>
</dbReference>
<keyword evidence="6 8" id="KW-1133">Transmembrane helix</keyword>
<keyword evidence="11" id="KW-1185">Reference proteome</keyword>
<dbReference type="Proteomes" id="UP000444721">
    <property type="component" value="Unassembled WGS sequence"/>
</dbReference>
<dbReference type="GO" id="GO:0016887">
    <property type="term" value="F:ATP hydrolysis activity"/>
    <property type="evidence" value="ECO:0007669"/>
    <property type="project" value="InterPro"/>
</dbReference>
<protein>
    <recommendedName>
        <fullName evidence="9">ABC transporter domain-containing protein</fullName>
    </recommendedName>
</protein>
<keyword evidence="7 8" id="KW-0472">Membrane</keyword>
<dbReference type="GO" id="GO:0016020">
    <property type="term" value="C:membrane"/>
    <property type="evidence" value="ECO:0007669"/>
    <property type="project" value="UniProtKB-SubCell"/>
</dbReference>
<evidence type="ECO:0000313" key="11">
    <source>
        <dbReference type="Proteomes" id="UP000444721"/>
    </source>
</evidence>
<gene>
    <name evidence="10" type="ORF">FDP41_004289</name>
</gene>
<keyword evidence="3 8" id="KW-0812">Transmembrane</keyword>
<dbReference type="VEuPathDB" id="AmoebaDB:NfTy_067840"/>
<dbReference type="VEuPathDB" id="AmoebaDB:NF0120970"/>
<dbReference type="SUPFAM" id="SSF52540">
    <property type="entry name" value="P-loop containing nucleoside triphosphate hydrolases"/>
    <property type="match status" value="1"/>
</dbReference>
<dbReference type="GeneID" id="68111507"/>
<dbReference type="FunFam" id="3.40.50.300:FF:000367">
    <property type="entry name" value="ABC transporter G family member 24"/>
    <property type="match status" value="1"/>
</dbReference>
<dbReference type="Pfam" id="PF19055">
    <property type="entry name" value="ABC2_membrane_7"/>
    <property type="match status" value="2"/>
</dbReference>
<evidence type="ECO:0000313" key="10">
    <source>
        <dbReference type="EMBL" id="KAF0976994.1"/>
    </source>
</evidence>
<keyword evidence="5" id="KW-0067">ATP-binding</keyword>
<proteinExistence type="predicted"/>
<feature type="transmembrane region" description="Helical" evidence="8">
    <location>
        <begin position="20"/>
        <end position="43"/>
    </location>
</feature>
<evidence type="ECO:0000256" key="6">
    <source>
        <dbReference type="ARBA" id="ARBA00022989"/>
    </source>
</evidence>
<dbReference type="PROSITE" id="PS00211">
    <property type="entry name" value="ABC_TRANSPORTER_1"/>
    <property type="match status" value="1"/>
</dbReference>
<feature type="domain" description="ABC transporter" evidence="9">
    <location>
        <begin position="1023"/>
        <end position="1265"/>
    </location>
</feature>
<organism evidence="10 11">
    <name type="scientific">Naegleria fowleri</name>
    <name type="common">Brain eating amoeba</name>
    <dbReference type="NCBI Taxonomy" id="5763"/>
    <lineage>
        <taxon>Eukaryota</taxon>
        <taxon>Discoba</taxon>
        <taxon>Heterolobosea</taxon>
        <taxon>Tetramitia</taxon>
        <taxon>Eutetramitia</taxon>
        <taxon>Vahlkampfiidae</taxon>
        <taxon>Naegleria</taxon>
    </lineage>
</organism>
<dbReference type="InterPro" id="IPR003593">
    <property type="entry name" value="AAA+_ATPase"/>
</dbReference>
<evidence type="ECO:0000256" key="1">
    <source>
        <dbReference type="ARBA" id="ARBA00004141"/>
    </source>
</evidence>
<evidence type="ECO:0000256" key="5">
    <source>
        <dbReference type="ARBA" id="ARBA00022840"/>
    </source>
</evidence>
<dbReference type="InterPro" id="IPR027417">
    <property type="entry name" value="P-loop_NTPase"/>
</dbReference>
<reference evidence="10 11" key="1">
    <citation type="journal article" date="2019" name="Sci. Rep.">
        <title>Nanopore sequencing improves the draft genome of the human pathogenic amoeba Naegleria fowleri.</title>
        <authorList>
            <person name="Liechti N."/>
            <person name="Schurch N."/>
            <person name="Bruggmann R."/>
            <person name="Wittwer M."/>
        </authorList>
    </citation>
    <scope>NUCLEOTIDE SEQUENCE [LARGE SCALE GENOMIC DNA]</scope>
    <source>
        <strain evidence="10 11">ATCC 30894</strain>
    </source>
</reference>
<evidence type="ECO:0000259" key="9">
    <source>
        <dbReference type="PROSITE" id="PS50893"/>
    </source>
</evidence>
<dbReference type="InterPro" id="IPR050352">
    <property type="entry name" value="ABCG_transporters"/>
</dbReference>
<dbReference type="PANTHER" id="PTHR48041">
    <property type="entry name" value="ABC TRANSPORTER G FAMILY MEMBER 28"/>
    <property type="match status" value="1"/>
</dbReference>
<dbReference type="GO" id="GO:0005524">
    <property type="term" value="F:ATP binding"/>
    <property type="evidence" value="ECO:0007669"/>
    <property type="project" value="UniProtKB-KW"/>
</dbReference>
<dbReference type="SMART" id="SM01411">
    <property type="entry name" value="Ephrin_rec_like"/>
    <property type="match status" value="2"/>
</dbReference>
<evidence type="ECO:0000256" key="8">
    <source>
        <dbReference type="SAM" id="Phobius"/>
    </source>
</evidence>
<evidence type="ECO:0000256" key="7">
    <source>
        <dbReference type="ARBA" id="ARBA00023136"/>
    </source>
</evidence>
<feature type="transmembrane region" description="Helical" evidence="8">
    <location>
        <begin position="1520"/>
        <end position="1542"/>
    </location>
</feature>
<sequence length="1678" mass="190170">MSTRAIISQKPMSSHTASTVLASALCYFCSSLPFLLLAFLLVLSSSILEARELYFGPSNANQVCSSSATSNSTKLYFDTWCEHVNPFASTPQPLAEISIFNGSFSMECGENSVHIVHDNDPVDDDQLQGCYGVMGVVALEQGLVKAFRNGLIIQVSTESPYHQRVLFHSRLYSPSIMLFEGLPKSMASLTSSYSRDYVAWIQRETLSSHKTNHYAIYLYVLDDFKSSSPSSPWDYQLDGQDLMEVVQLKMMRDLRDFSRTYAVVLLKYSSYFKIIFFDCYAKRVATTWFIYPEKFDKSSKIRLDVSTQYGAFKYNAAMRIHPDNIYYNSYGRTLITIYSEKEVRVYEFDHSIGKNINFNFEDQYTSFYEVRDANTVITHASLIPEWIRRPLSMSYTTSCYNVNFPKSQNIFLGLGLKRKGATKDNYKFLLHHIYEFSEYSEITFPNTNTAGRSFLFNCISNQYLDPLTRSCKNNIEKVVDLNDELVSITSRLSDITTTVNGQPSYDLTGHLNPSVICQLPYLGNSSNAPNRTLCISDTQFMYCESSIFNSFTDSRNLYTFFHNYWHTQLFLQTSKDMTIYAMTIQLSNQTQGETILKQVNSMTLPGTIIHTFNSLNNQHLFLSLTRKKWEIEAEKRYQLVCDTLRNDPDNVFLKDFKDQCVLSPPKPFDENHFAMIVNSCLDGHLCADFSMNTISQDVAPGMFVDRSIYVTTCPLGSYCIKGIKIPCPYGYVCSSLGLIYPEKCSASSNMESCYREGLSKSFSCPNGTLCTTSYLRPIPASPGHFVKKMKFKNSTIALMGLTMCEKGDYCNLGREVIVEERQPFNYSSLLCPQDTYCVDNSVLQPSFCEYNNDTIDYCPNGTITKTPCPKGYYCENTHTMATCESTQYCPEGSITYQLCPKGYYCPNATVKIICPSGYFCAPGSVRPSECSWFLSLCPEGSSTDQMTVGGLILFGSILFFIFMINVIYEIAFKMYVKISAKLRKKRRELGEKSSLFSAKQRRDLITSSMATASFVQDNFTVDIGFDNLGLILRGSGKKVLHGVTGEIKHGQLTAVMGLSGCGKSTFITTLANRAYYGTQVGKVFVNGVEEKLSNYNRRIGFVPQDDIMIPTMTVEETLYFSARTRLDSKKSKQEIDAIVNDVIKVLNLEDVRHSVIGDQEKRGISGGQRKRVNVGIELVSSPLVLFLDEPTSGLDSASSKEVCEALQNISRVGINVITVIHQPRYEIFTMFDTLLLLGKGGRTIYLGPVDRVEEYFEKEFGFVKLNGINLADFIIDISAGMVENEKDPNFDPHSLPEYWEERKHKYDDNARASLGIGGFLDRETTTSTTTLSVNSENALNRYSIEKQSLVTAPTPRTKRKFINPRLPYFAQFWICFKRSIVQLLRGLPSLVLDFSLIFLCASFLGLLFYNKVYVGPPPANVYEKCPGDLQKVCKQPTEDPIATISALMSLSMALMGSMAALRVFGKEYLNFYRESQTGLSTFCYFWAKDMSMLIVNIFAPIVFLTIYYTTVAPQASVLEYYYTLFLVYWASYGLGYFVSILVKPNVAQLTSVVIVFIFNVFSGSTTPLPTLRDMYFPINIFPALSYLTYSHENIYLIELEKYRHLYNTTTSMENMGYKWDELELTIGMVVLFGMLFRFASFCALVCVKPSSLFNLVMFSIQNFFLNKVRAIMKNFRKQ</sequence>
<dbReference type="EMBL" id="VFQX01000036">
    <property type="protein sequence ID" value="KAF0976994.1"/>
    <property type="molecule type" value="Genomic_DNA"/>
</dbReference>
<feature type="transmembrane region" description="Helical" evidence="8">
    <location>
        <begin position="1485"/>
        <end position="1508"/>
    </location>
</feature>
<dbReference type="CDD" id="cd03213">
    <property type="entry name" value="ABCG_EPDR"/>
    <property type="match status" value="1"/>
</dbReference>
<dbReference type="OMA" id="SHENIYL"/>
<comment type="caution">
    <text evidence="10">The sequence shown here is derived from an EMBL/GenBank/DDBJ whole genome shotgun (WGS) entry which is preliminary data.</text>
</comment>
<dbReference type="InterPro" id="IPR017871">
    <property type="entry name" value="ABC_transporter-like_CS"/>
</dbReference>
<dbReference type="VEuPathDB" id="AmoebaDB:FDP41_004289"/>
<keyword evidence="4" id="KW-0547">Nucleotide-binding</keyword>
<feature type="transmembrane region" description="Helical" evidence="8">
    <location>
        <begin position="1387"/>
        <end position="1409"/>
    </location>
</feature>
<feature type="transmembrane region" description="Helical" evidence="8">
    <location>
        <begin position="1441"/>
        <end position="1464"/>
    </location>
</feature>
<comment type="subcellular location">
    <subcellularLocation>
        <location evidence="1">Membrane</location>
        <topology evidence="1">Multi-pass membrane protein</topology>
    </subcellularLocation>
</comment>
<dbReference type="SMART" id="SM00382">
    <property type="entry name" value="AAA"/>
    <property type="match status" value="1"/>
</dbReference>
<feature type="transmembrane region" description="Helical" evidence="8">
    <location>
        <begin position="951"/>
        <end position="976"/>
    </location>
</feature>
<dbReference type="GO" id="GO:0140359">
    <property type="term" value="F:ABC-type transporter activity"/>
    <property type="evidence" value="ECO:0007669"/>
    <property type="project" value="InterPro"/>
</dbReference>
<dbReference type="VEuPathDB" id="AmoebaDB:NF0097300"/>
<name>A0A6A5BS35_NAEFO</name>
<feature type="transmembrane region" description="Helical" evidence="8">
    <location>
        <begin position="1624"/>
        <end position="1647"/>
    </location>
</feature>
<dbReference type="PANTHER" id="PTHR48041:SF91">
    <property type="entry name" value="ABC TRANSPORTER G FAMILY MEMBER 28"/>
    <property type="match status" value="1"/>
</dbReference>
<feature type="transmembrane region" description="Helical" evidence="8">
    <location>
        <begin position="1549"/>
        <end position="1568"/>
    </location>
</feature>
<dbReference type="OrthoDB" id="66620at2759"/>
<keyword evidence="2" id="KW-0813">Transport</keyword>
<dbReference type="InterPro" id="IPR003439">
    <property type="entry name" value="ABC_transporter-like_ATP-bd"/>
</dbReference>